<organism evidence="15 16">
    <name type="scientific">Sus scrofa</name>
    <name type="common">Pig</name>
    <dbReference type="NCBI Taxonomy" id="9823"/>
    <lineage>
        <taxon>Eukaryota</taxon>
        <taxon>Metazoa</taxon>
        <taxon>Chordata</taxon>
        <taxon>Craniata</taxon>
        <taxon>Vertebrata</taxon>
        <taxon>Euteleostomi</taxon>
        <taxon>Mammalia</taxon>
        <taxon>Eutheria</taxon>
        <taxon>Laurasiatheria</taxon>
        <taxon>Artiodactyla</taxon>
        <taxon>Suina</taxon>
        <taxon>Suidae</taxon>
        <taxon>Sus</taxon>
    </lineage>
</organism>
<evidence type="ECO:0000259" key="14">
    <source>
        <dbReference type="Pfam" id="PF02517"/>
    </source>
</evidence>
<dbReference type="Proteomes" id="UP000694571">
    <property type="component" value="Unplaced"/>
</dbReference>
<accession>A0A8D1RQ52</accession>
<dbReference type="Ensembl" id="ENSSSCT00050084090.1">
    <property type="protein sequence ID" value="ENSSSCP00050036082.1"/>
    <property type="gene ID" value="ENSSSCG00050061728.1"/>
</dbReference>
<evidence type="ECO:0000256" key="4">
    <source>
        <dbReference type="ARBA" id="ARBA00022692"/>
    </source>
</evidence>
<dbReference type="EC" id="3.4.26.1" evidence="11"/>
<feature type="domain" description="CAAX prenyl protease 2/Lysostaphin resistance protein A-like" evidence="14">
    <location>
        <begin position="129"/>
        <end position="218"/>
    </location>
</feature>
<dbReference type="GO" id="GO:0004222">
    <property type="term" value="F:metalloendopeptidase activity"/>
    <property type="evidence" value="ECO:0007669"/>
    <property type="project" value="InterPro"/>
</dbReference>
<protein>
    <recommendedName>
        <fullName evidence="12">CAAX prenyl protease 2</fullName>
        <ecNumber evidence="11">3.4.26.1</ecNumber>
    </recommendedName>
    <alternativeName>
        <fullName evidence="9">Farnesylated proteins-converting enzyme 2</fullName>
    </alternativeName>
</protein>
<keyword evidence="4 13" id="KW-0812">Transmembrane</keyword>
<keyword evidence="6" id="KW-0256">Endoplasmic reticulum</keyword>
<dbReference type="Ensembl" id="ENSSSCT00040075224.1">
    <property type="protein sequence ID" value="ENSSSCP00040032280.1"/>
    <property type="gene ID" value="ENSSSCG00040055546.1"/>
</dbReference>
<evidence type="ECO:0000256" key="10">
    <source>
        <dbReference type="ARBA" id="ARBA00047280"/>
    </source>
</evidence>
<dbReference type="PANTHER" id="PTHR13046">
    <property type="entry name" value="PROTEASE U48 CAAX PRENYL PROTEASE RCE1"/>
    <property type="match status" value="1"/>
</dbReference>
<dbReference type="GO" id="GO:0005789">
    <property type="term" value="C:endoplasmic reticulum membrane"/>
    <property type="evidence" value="ECO:0007669"/>
    <property type="project" value="UniProtKB-SubCell"/>
</dbReference>
<gene>
    <name evidence="15" type="primary">RCE1</name>
</gene>
<dbReference type="PANTHER" id="PTHR13046:SF0">
    <property type="entry name" value="CAAX PRENYL PROTEASE 2"/>
    <property type="match status" value="1"/>
</dbReference>
<dbReference type="Pfam" id="PF02517">
    <property type="entry name" value="Rce1-like"/>
    <property type="match status" value="1"/>
</dbReference>
<evidence type="ECO:0000256" key="13">
    <source>
        <dbReference type="SAM" id="Phobius"/>
    </source>
</evidence>
<evidence type="ECO:0000313" key="15">
    <source>
        <dbReference type="Ensembl" id="ENSSSCP00055037309.1"/>
    </source>
</evidence>
<feature type="transmembrane region" description="Helical" evidence="13">
    <location>
        <begin position="157"/>
        <end position="178"/>
    </location>
</feature>
<feature type="transmembrane region" description="Helical" evidence="13">
    <location>
        <begin position="190"/>
        <end position="214"/>
    </location>
</feature>
<keyword evidence="7 13" id="KW-1133">Transmembrane helix</keyword>
<evidence type="ECO:0000256" key="9">
    <source>
        <dbReference type="ARBA" id="ARBA00032607"/>
    </source>
</evidence>
<evidence type="ECO:0000313" key="16">
    <source>
        <dbReference type="Proteomes" id="UP000694724"/>
    </source>
</evidence>
<dbReference type="Proteomes" id="UP000694722">
    <property type="component" value="Unplaced"/>
</dbReference>
<evidence type="ECO:0000256" key="1">
    <source>
        <dbReference type="ARBA" id="ARBA00004477"/>
    </source>
</evidence>
<evidence type="ECO:0000256" key="12">
    <source>
        <dbReference type="ARBA" id="ARBA00049763"/>
    </source>
</evidence>
<dbReference type="GO" id="GO:0071586">
    <property type="term" value="P:CAAX-box protein processing"/>
    <property type="evidence" value="ECO:0007669"/>
    <property type="project" value="InterPro"/>
</dbReference>
<dbReference type="InterPro" id="IPR003675">
    <property type="entry name" value="Rce1/LyrA-like_dom"/>
</dbReference>
<evidence type="ECO:0000256" key="5">
    <source>
        <dbReference type="ARBA" id="ARBA00022801"/>
    </source>
</evidence>
<proteinExistence type="inferred from homology"/>
<reference evidence="15" key="1">
    <citation type="submission" date="2025-05" db="UniProtKB">
        <authorList>
            <consortium name="Ensembl"/>
        </authorList>
    </citation>
    <scope>IDENTIFICATION</scope>
</reference>
<keyword evidence="3" id="KW-0645">Protease</keyword>
<dbReference type="AlphaFoldDB" id="A0A8D1RQ52"/>
<evidence type="ECO:0000256" key="2">
    <source>
        <dbReference type="ARBA" id="ARBA00006897"/>
    </source>
</evidence>
<comment type="similarity">
    <text evidence="2">Belongs to the peptidase U48 family.</text>
</comment>
<evidence type="ECO:0000256" key="3">
    <source>
        <dbReference type="ARBA" id="ARBA00022670"/>
    </source>
</evidence>
<dbReference type="Proteomes" id="UP000694724">
    <property type="component" value="Unplaced"/>
</dbReference>
<sequence>MTSPALPASAGWAAAGCVTGARRGSRRDGGAGRGWASPAVGVAARAAARVGGSGRSGPRALLLGVRVLLPQPCLLLRGQPLRVEERAAQILFLGPLMQLSMDCSCDLADGLKVVLAPRSWARCLTDMRWLRNQVIAPLTEELVFRACMLPMLAPCTGLGPAVFTCPLFFGVAHFHHIFEQLRFRQSSVGSIFLSAAFQFSYTAVFGAYTAFLFIRTGGPFALCLPQKVCQPHLTQEETNLRWKRNRLGHLGVEAFLALSTSDRCHDATSLVPGGTQPKGSEHEQPCHATLELKVFF</sequence>
<evidence type="ECO:0000256" key="7">
    <source>
        <dbReference type="ARBA" id="ARBA00022989"/>
    </source>
</evidence>
<dbReference type="Ensembl" id="ENSSSCT00055046788.1">
    <property type="protein sequence ID" value="ENSSSCP00055037309.1"/>
    <property type="gene ID" value="ENSSSCG00055023788.1"/>
</dbReference>
<evidence type="ECO:0000256" key="11">
    <source>
        <dbReference type="ARBA" id="ARBA00049729"/>
    </source>
</evidence>
<comment type="catalytic activity">
    <reaction evidence="10">
        <text>Hydrolyzes the peptide bond -P2-(S-farnesyl or geranylgeranyl)C-P1'-P2'-P3'-COOH where P1' and P2' are amino acids with aliphatic sidechains and P3' is any C-terminal residue.</text>
        <dbReference type="EC" id="3.4.26.1"/>
    </reaction>
</comment>
<keyword evidence="5" id="KW-0378">Hydrolase</keyword>
<name>A0A8D1RQ52_PIG</name>
<comment type="subcellular location">
    <subcellularLocation>
        <location evidence="1">Endoplasmic reticulum membrane</location>
        <topology evidence="1">Multi-pass membrane protein</topology>
    </subcellularLocation>
</comment>
<dbReference type="InterPro" id="IPR039731">
    <property type="entry name" value="Rce1"/>
</dbReference>
<evidence type="ECO:0000256" key="8">
    <source>
        <dbReference type="ARBA" id="ARBA00023136"/>
    </source>
</evidence>
<evidence type="ECO:0000256" key="6">
    <source>
        <dbReference type="ARBA" id="ARBA00022824"/>
    </source>
</evidence>
<keyword evidence="8 13" id="KW-0472">Membrane</keyword>